<dbReference type="STRING" id="556484.B7G2E4"/>
<dbReference type="RefSeq" id="XP_002181194.1">
    <property type="nucleotide sequence ID" value="XM_002181158.1"/>
</dbReference>
<evidence type="ECO:0000259" key="7">
    <source>
        <dbReference type="SMART" id="SM01027"/>
    </source>
</evidence>
<evidence type="ECO:0000313" key="9">
    <source>
        <dbReference type="Proteomes" id="UP000000759"/>
    </source>
</evidence>
<dbReference type="KEGG" id="pti:PHATRDRAFT_28482"/>
<dbReference type="InterPro" id="IPR011108">
    <property type="entry name" value="RMMBL"/>
</dbReference>
<dbReference type="FunCoup" id="B7G2E4">
    <property type="interactions" value="478"/>
</dbReference>
<reference evidence="9" key="2">
    <citation type="submission" date="2008-08" db="EMBL/GenBank/DDBJ databases">
        <authorList>
            <consortium name="Diatom Consortium"/>
            <person name="Grigoriev I."/>
            <person name="Grimwood J."/>
            <person name="Kuo A."/>
            <person name="Otillar R.P."/>
            <person name="Salamov A."/>
            <person name="Detter J.C."/>
            <person name="Lindquist E."/>
            <person name="Shapiro H."/>
            <person name="Lucas S."/>
            <person name="Glavina del Rio T."/>
            <person name="Pitluck S."/>
            <person name="Rokhsar D."/>
            <person name="Bowler C."/>
        </authorList>
    </citation>
    <scope>GENOME REANNOTATION</scope>
    <source>
        <strain evidence="9">CCAP 1055/1</strain>
    </source>
</reference>
<comment type="subcellular location">
    <subcellularLocation>
        <location evidence="1">Nucleus</location>
    </subcellularLocation>
</comment>
<dbReference type="InterPro" id="IPR022712">
    <property type="entry name" value="Beta_Casp"/>
</dbReference>
<feature type="domain" description="Metallo-beta-lactamase" evidence="6">
    <location>
        <begin position="17"/>
        <end position="230"/>
    </location>
</feature>
<dbReference type="PANTHER" id="PTHR11203:SF11">
    <property type="entry name" value="CLEAVAGE AND POLYADENYLATION SPECIFICITY FACTOR SUBUNIT 3"/>
    <property type="match status" value="1"/>
</dbReference>
<dbReference type="InterPro" id="IPR021718">
    <property type="entry name" value="CPSF73-100_C"/>
</dbReference>
<dbReference type="OrthoDB" id="10249535at2759"/>
<keyword evidence="5" id="KW-0539">Nucleus</keyword>
<dbReference type="SUPFAM" id="SSF56281">
    <property type="entry name" value="Metallo-hydrolase/oxidoreductase"/>
    <property type="match status" value="1"/>
</dbReference>
<sequence length="602" mass="67227">MEDIMSITPLGSGQEVGRSCHLLEFRGMTILLDCGIHPGYDGLNGLPYLDRIEPDQVDVLLITHFHLDHVASLPYLTERTSFKGRIFMTHPTKAVTRLLLGDYLRLLQMKNAKPEDVLYTEADLQSCIDKIELMDFHTTVTVGGLSFYALNAGHVLGACMFFLSLGGRKILYTGDYSMEDDRHLMAAEIPAESPDVLIVEATYGVQVHASRAEREARFTGTIERVISRGGRCLIPVFALGRAQELLLILDEYWQANPHLQNIPIWYASKLASRALRVYQTYANMMNARIRSQMDVSNPFRFRFIQNLKSIDVNSFDDSGPSVVFASPGMLQSGVSRQLFDRWASDHKNGVLIAGYAVEHTLAKEIMAQPKEVVTLEGRRQPLNALVDYVSFSAHVDFVQNRSFINQVAPKHIILVHGQKDEMGRLKSALLLQYKQFPENKRPTITMPPNLQEVKLKFARRRSAKVMGSLADRQKEPKEGEEVRGILVTHNFHSKLVAPEDLATYTPLRVGSIASKLHVPFVGSLATLRLFLTEMFAGVSESTEESEDSTRTIFQLVNEVCKLSVKVTLGANKGVAIVEWMASPQGDILADAVVALLMHAQSS</sequence>
<dbReference type="GeneID" id="7202166"/>
<evidence type="ECO:0008006" key="10">
    <source>
        <dbReference type="Google" id="ProtNLM"/>
    </source>
</evidence>
<dbReference type="GO" id="GO:0003723">
    <property type="term" value="F:RNA binding"/>
    <property type="evidence" value="ECO:0007669"/>
    <property type="project" value="TreeGrafter"/>
</dbReference>
<dbReference type="GO" id="GO:0004521">
    <property type="term" value="F:RNA endonuclease activity"/>
    <property type="evidence" value="ECO:0007669"/>
    <property type="project" value="TreeGrafter"/>
</dbReference>
<evidence type="ECO:0000256" key="3">
    <source>
        <dbReference type="ARBA" id="ARBA00022722"/>
    </source>
</evidence>
<evidence type="ECO:0000256" key="5">
    <source>
        <dbReference type="ARBA" id="ARBA00023242"/>
    </source>
</evidence>
<dbReference type="InterPro" id="IPR050698">
    <property type="entry name" value="MBL"/>
</dbReference>
<keyword evidence="4" id="KW-0378">Hydrolase</keyword>
<dbReference type="InParanoid" id="B7G2E4"/>
<keyword evidence="2" id="KW-0507">mRNA processing</keyword>
<dbReference type="Pfam" id="PF10996">
    <property type="entry name" value="Beta-Casp"/>
    <property type="match status" value="1"/>
</dbReference>
<proteinExistence type="predicted"/>
<keyword evidence="9" id="KW-1185">Reference proteome</keyword>
<dbReference type="Pfam" id="PF11718">
    <property type="entry name" value="CPSF73-100_C"/>
    <property type="match status" value="1"/>
</dbReference>
<evidence type="ECO:0000256" key="1">
    <source>
        <dbReference type="ARBA" id="ARBA00004123"/>
    </source>
</evidence>
<dbReference type="GO" id="GO:0004534">
    <property type="term" value="F:5'-3' RNA exonuclease activity"/>
    <property type="evidence" value="ECO:0007669"/>
    <property type="project" value="TreeGrafter"/>
</dbReference>
<dbReference type="CDD" id="cd16292">
    <property type="entry name" value="CPSF3-like_MBL-fold"/>
    <property type="match status" value="1"/>
</dbReference>
<dbReference type="GO" id="GO:0005847">
    <property type="term" value="C:mRNA cleavage and polyadenylation specificity factor complex"/>
    <property type="evidence" value="ECO:0007669"/>
    <property type="project" value="TreeGrafter"/>
</dbReference>
<dbReference type="eggNOG" id="KOG1137">
    <property type="taxonomic scope" value="Eukaryota"/>
</dbReference>
<dbReference type="GO" id="GO:0006398">
    <property type="term" value="P:mRNA 3'-end processing by stem-loop binding and cleavage"/>
    <property type="evidence" value="ECO:0007669"/>
    <property type="project" value="TreeGrafter"/>
</dbReference>
<dbReference type="SMART" id="SM01027">
    <property type="entry name" value="Beta-Casp"/>
    <property type="match status" value="1"/>
</dbReference>
<keyword evidence="3" id="KW-0540">Nuclease</keyword>
<dbReference type="EMBL" id="CM000614">
    <property type="protein sequence ID" value="EEC47117.1"/>
    <property type="molecule type" value="Genomic_DNA"/>
</dbReference>
<feature type="non-terminal residue" evidence="8">
    <location>
        <position position="602"/>
    </location>
</feature>
<dbReference type="Gene3D" id="3.60.15.10">
    <property type="entry name" value="Ribonuclease Z/Hydroxyacylglutathione hydrolase-like"/>
    <property type="match status" value="1"/>
</dbReference>
<reference evidence="8 9" key="1">
    <citation type="journal article" date="2008" name="Nature">
        <title>The Phaeodactylum genome reveals the evolutionary history of diatom genomes.</title>
        <authorList>
            <person name="Bowler C."/>
            <person name="Allen A.E."/>
            <person name="Badger J.H."/>
            <person name="Grimwood J."/>
            <person name="Jabbari K."/>
            <person name="Kuo A."/>
            <person name="Maheswari U."/>
            <person name="Martens C."/>
            <person name="Maumus F."/>
            <person name="Otillar R.P."/>
            <person name="Rayko E."/>
            <person name="Salamov A."/>
            <person name="Vandepoele K."/>
            <person name="Beszteri B."/>
            <person name="Gruber A."/>
            <person name="Heijde M."/>
            <person name="Katinka M."/>
            <person name="Mock T."/>
            <person name="Valentin K."/>
            <person name="Verret F."/>
            <person name="Berges J.A."/>
            <person name="Brownlee C."/>
            <person name="Cadoret J.P."/>
            <person name="Chiovitti A."/>
            <person name="Choi C.J."/>
            <person name="Coesel S."/>
            <person name="De Martino A."/>
            <person name="Detter J.C."/>
            <person name="Durkin C."/>
            <person name="Falciatore A."/>
            <person name="Fournet J."/>
            <person name="Haruta M."/>
            <person name="Huysman M.J."/>
            <person name="Jenkins B.D."/>
            <person name="Jiroutova K."/>
            <person name="Jorgensen R.E."/>
            <person name="Joubert Y."/>
            <person name="Kaplan A."/>
            <person name="Kroger N."/>
            <person name="Kroth P.G."/>
            <person name="La Roche J."/>
            <person name="Lindquist E."/>
            <person name="Lommer M."/>
            <person name="Martin-Jezequel V."/>
            <person name="Lopez P.J."/>
            <person name="Lucas S."/>
            <person name="Mangogna M."/>
            <person name="McGinnis K."/>
            <person name="Medlin L.K."/>
            <person name="Montsant A."/>
            <person name="Oudot-Le Secq M.P."/>
            <person name="Napoli C."/>
            <person name="Obornik M."/>
            <person name="Parker M.S."/>
            <person name="Petit J.L."/>
            <person name="Porcel B.M."/>
            <person name="Poulsen N."/>
            <person name="Robison M."/>
            <person name="Rychlewski L."/>
            <person name="Rynearson T.A."/>
            <person name="Schmutz J."/>
            <person name="Shapiro H."/>
            <person name="Siaut M."/>
            <person name="Stanley M."/>
            <person name="Sussman M.R."/>
            <person name="Taylor A.R."/>
            <person name="Vardi A."/>
            <person name="von Dassow P."/>
            <person name="Vyverman W."/>
            <person name="Willis A."/>
            <person name="Wyrwicz L.S."/>
            <person name="Rokhsar D.S."/>
            <person name="Weissenbach J."/>
            <person name="Armbrust E.V."/>
            <person name="Green B.R."/>
            <person name="Van de Peer Y."/>
            <person name="Grigoriev I.V."/>
        </authorList>
    </citation>
    <scope>NUCLEOTIDE SEQUENCE [LARGE SCALE GENOMIC DNA]</scope>
    <source>
        <strain evidence="8 9">CCAP 1055/1</strain>
    </source>
</reference>
<evidence type="ECO:0000313" key="8">
    <source>
        <dbReference type="EMBL" id="EEC47117.1"/>
    </source>
</evidence>
<evidence type="ECO:0000259" key="6">
    <source>
        <dbReference type="SMART" id="SM00849"/>
    </source>
</evidence>
<dbReference type="Pfam" id="PF16661">
    <property type="entry name" value="Lactamase_B_6"/>
    <property type="match status" value="1"/>
</dbReference>
<name>B7G2E4_PHATC</name>
<dbReference type="InterPro" id="IPR036866">
    <property type="entry name" value="RibonucZ/Hydroxyglut_hydro"/>
</dbReference>
<dbReference type="PaxDb" id="2850-Phatr28482"/>
<dbReference type="Gene3D" id="3.40.50.10890">
    <property type="match status" value="1"/>
</dbReference>
<dbReference type="FunFam" id="3.40.50.10890:FF:000001">
    <property type="entry name" value="Cleavage and polyadenylation specificity factor subunit 3"/>
    <property type="match status" value="1"/>
</dbReference>
<dbReference type="HOGENOM" id="CLU_009673_2_3_1"/>
<gene>
    <name evidence="8" type="ORF">PHATRDRAFT_28482</name>
</gene>
<evidence type="ECO:0000256" key="2">
    <source>
        <dbReference type="ARBA" id="ARBA00022664"/>
    </source>
</evidence>
<dbReference type="Proteomes" id="UP000000759">
    <property type="component" value="Chromosome 12"/>
</dbReference>
<protein>
    <recommendedName>
        <fullName evidence="10">Cleavage and polyadenylation specificity factor</fullName>
    </recommendedName>
</protein>
<dbReference type="AlphaFoldDB" id="B7G2E4"/>
<evidence type="ECO:0000256" key="4">
    <source>
        <dbReference type="ARBA" id="ARBA00022801"/>
    </source>
</evidence>
<organism evidence="8 9">
    <name type="scientific">Phaeodactylum tricornutum (strain CCAP 1055/1)</name>
    <dbReference type="NCBI Taxonomy" id="556484"/>
    <lineage>
        <taxon>Eukaryota</taxon>
        <taxon>Sar</taxon>
        <taxon>Stramenopiles</taxon>
        <taxon>Ochrophyta</taxon>
        <taxon>Bacillariophyta</taxon>
        <taxon>Bacillariophyceae</taxon>
        <taxon>Bacillariophycidae</taxon>
        <taxon>Naviculales</taxon>
        <taxon>Phaeodactylaceae</taxon>
        <taxon>Phaeodactylum</taxon>
    </lineage>
</organism>
<dbReference type="InterPro" id="IPR001279">
    <property type="entry name" value="Metallo-B-lactamas"/>
</dbReference>
<dbReference type="PANTHER" id="PTHR11203">
    <property type="entry name" value="CLEAVAGE AND POLYADENYLATION SPECIFICITY FACTOR FAMILY MEMBER"/>
    <property type="match status" value="1"/>
</dbReference>
<dbReference type="Pfam" id="PF07521">
    <property type="entry name" value="RMMBL"/>
    <property type="match status" value="1"/>
</dbReference>
<accession>B7G2E4</accession>
<feature type="domain" description="Beta-Casp" evidence="7">
    <location>
        <begin position="242"/>
        <end position="365"/>
    </location>
</feature>
<dbReference type="SMART" id="SM00849">
    <property type="entry name" value="Lactamase_B"/>
    <property type="match status" value="1"/>
</dbReference>